<evidence type="ECO:0000313" key="3">
    <source>
        <dbReference type="Proteomes" id="UP000255224"/>
    </source>
</evidence>
<name>A0A376DSP9_CHRCU</name>
<evidence type="ECO:0008006" key="5">
    <source>
        <dbReference type="Google" id="ProtNLM"/>
    </source>
</evidence>
<accession>A0A376DSP9</accession>
<keyword evidence="4" id="KW-1185">Reference proteome</keyword>
<gene>
    <name evidence="1" type="ORF">EG346_15905</name>
    <name evidence="2" type="ORF">NCTC13533_01697</name>
</gene>
<sequence length="89" mass="10670">MKLRGTIVEETSPNSNSMIIRFKDDENRQHFEVKCSFNPHDHRFRKWDTIDMVIKWESEVFTDPKTGDKSYFTYLTCNKAVEFNSPYIK</sequence>
<dbReference type="OrthoDB" id="1264964at2"/>
<reference evidence="1" key="3">
    <citation type="submission" date="2018-11" db="EMBL/GenBank/DDBJ databases">
        <title>Proposal to divide the Flavobacteriaceae and reorganize its genera based on Amino Acid Identity values calculated from whole genome sequences.</title>
        <authorList>
            <person name="Nicholson A.C."/>
            <person name="Gulvik C.A."/>
            <person name="Whitney A.M."/>
            <person name="Humrighouse B.W."/>
            <person name="Bell M."/>
            <person name="Holmes B."/>
            <person name="Steigerwalt A."/>
            <person name="Villarma A."/>
            <person name="Sheth M."/>
            <person name="Batra D."/>
            <person name="Pryor J."/>
            <person name="Bernardet J.-F."/>
            <person name="Hugo C."/>
            <person name="Kampfer P."/>
            <person name="Newman J."/>
            <person name="Mcquiston J.R."/>
        </authorList>
    </citation>
    <scope>NUCLEOTIDE SEQUENCE [LARGE SCALE GENOMIC DNA]</scope>
    <source>
        <strain evidence="1">G0188</strain>
    </source>
</reference>
<dbReference type="AlphaFoldDB" id="A0A376DSP9"/>
<evidence type="ECO:0000313" key="1">
    <source>
        <dbReference type="EMBL" id="AZA49570.1"/>
    </source>
</evidence>
<protein>
    <recommendedName>
        <fullName evidence="5">DUF3127 domain-containing protein</fullName>
    </recommendedName>
</protein>
<organism evidence="2 3">
    <name type="scientific">Chryseobacterium carnipullorum</name>
    <dbReference type="NCBI Taxonomy" id="1124835"/>
    <lineage>
        <taxon>Bacteria</taxon>
        <taxon>Pseudomonadati</taxon>
        <taxon>Bacteroidota</taxon>
        <taxon>Flavobacteriia</taxon>
        <taxon>Flavobacteriales</taxon>
        <taxon>Weeksellaceae</taxon>
        <taxon>Chryseobacterium group</taxon>
        <taxon>Chryseobacterium</taxon>
    </lineage>
</organism>
<dbReference type="Proteomes" id="UP000273270">
    <property type="component" value="Chromosome"/>
</dbReference>
<dbReference type="EMBL" id="CP033920">
    <property type="protein sequence ID" value="AZA49570.1"/>
    <property type="molecule type" value="Genomic_DNA"/>
</dbReference>
<proteinExistence type="predicted"/>
<dbReference type="Proteomes" id="UP000255224">
    <property type="component" value="Unassembled WGS sequence"/>
</dbReference>
<dbReference type="EMBL" id="UFVQ01000003">
    <property type="protein sequence ID" value="STC94852.1"/>
    <property type="molecule type" value="Genomic_DNA"/>
</dbReference>
<reference evidence="4" key="2">
    <citation type="submission" date="2018-11" db="EMBL/GenBank/DDBJ databases">
        <title>Proposal to divide the Flavobacteriaceae and reorganize its genera based on Amino Acid Identity values calculated from whole genome sequences.</title>
        <authorList>
            <person name="Nicholson A.C."/>
            <person name="Gulvik C.A."/>
            <person name="Whitney A.M."/>
            <person name="Humrighouse B.W."/>
            <person name="Bell M."/>
            <person name="Holmes B."/>
            <person name="Steigerwalt A.G."/>
            <person name="Villarma A."/>
            <person name="Sheth M."/>
            <person name="Batra D."/>
            <person name="Pryor J."/>
            <person name="Bernardet J.-F."/>
            <person name="Hugo C."/>
            <person name="Kampfer P."/>
            <person name="Newman J."/>
            <person name="McQuiston J.R."/>
        </authorList>
    </citation>
    <scope>NUCLEOTIDE SEQUENCE [LARGE SCALE GENOMIC DNA]</scope>
    <source>
        <strain evidence="4">G0188</strain>
    </source>
</reference>
<dbReference type="KEGG" id="ccau:EG346_15905"/>
<evidence type="ECO:0000313" key="2">
    <source>
        <dbReference type="EMBL" id="STC94852.1"/>
    </source>
</evidence>
<evidence type="ECO:0000313" key="4">
    <source>
        <dbReference type="Proteomes" id="UP000273270"/>
    </source>
</evidence>
<reference evidence="2 3" key="1">
    <citation type="submission" date="2018-06" db="EMBL/GenBank/DDBJ databases">
        <authorList>
            <consortium name="Pathogen Informatics"/>
            <person name="Doyle S."/>
        </authorList>
    </citation>
    <scope>NUCLEOTIDE SEQUENCE [LARGE SCALE GENOMIC DNA]</scope>
    <source>
        <strain evidence="2 3">NCTC13533</strain>
    </source>
</reference>
<accession>A0A3G6M1U4</accession>
<dbReference type="RefSeq" id="WP_123879919.1">
    <property type="nucleotide sequence ID" value="NZ_CP033920.1"/>
</dbReference>